<keyword evidence="1" id="KW-0812">Transmembrane</keyword>
<comment type="caution">
    <text evidence="2">The sequence shown here is derived from an EMBL/GenBank/DDBJ whole genome shotgun (WGS) entry which is preliminary data.</text>
</comment>
<reference evidence="3" key="1">
    <citation type="journal article" date="2019" name="Int. J. Syst. Evol. Microbiol.">
        <title>The Global Catalogue of Microorganisms (GCM) 10K type strain sequencing project: providing services to taxonomists for standard genome sequencing and annotation.</title>
        <authorList>
            <consortium name="The Broad Institute Genomics Platform"/>
            <consortium name="The Broad Institute Genome Sequencing Center for Infectious Disease"/>
            <person name="Wu L."/>
            <person name="Ma J."/>
        </authorList>
    </citation>
    <scope>NUCLEOTIDE SEQUENCE [LARGE SCALE GENOMIC DNA]</scope>
    <source>
        <strain evidence="3">CCM 8653</strain>
    </source>
</reference>
<evidence type="ECO:0008006" key="4">
    <source>
        <dbReference type="Google" id="ProtNLM"/>
    </source>
</evidence>
<dbReference type="RefSeq" id="WP_188524535.1">
    <property type="nucleotide sequence ID" value="NZ_BMDG01000010.1"/>
</dbReference>
<feature type="transmembrane region" description="Helical" evidence="1">
    <location>
        <begin position="20"/>
        <end position="41"/>
    </location>
</feature>
<gene>
    <name evidence="2" type="ORF">GCM10007368_30130</name>
</gene>
<evidence type="ECO:0000256" key="1">
    <source>
        <dbReference type="SAM" id="Phobius"/>
    </source>
</evidence>
<evidence type="ECO:0000313" key="2">
    <source>
        <dbReference type="EMBL" id="GGI10214.1"/>
    </source>
</evidence>
<feature type="transmembrane region" description="Helical" evidence="1">
    <location>
        <begin position="80"/>
        <end position="101"/>
    </location>
</feature>
<keyword evidence="1" id="KW-1133">Transmembrane helix</keyword>
<organism evidence="2 3">
    <name type="scientific">Isoptericola cucumis</name>
    <dbReference type="NCBI Taxonomy" id="1776856"/>
    <lineage>
        <taxon>Bacteria</taxon>
        <taxon>Bacillati</taxon>
        <taxon>Actinomycetota</taxon>
        <taxon>Actinomycetes</taxon>
        <taxon>Micrococcales</taxon>
        <taxon>Promicromonosporaceae</taxon>
        <taxon>Isoptericola</taxon>
    </lineage>
</organism>
<evidence type="ECO:0000313" key="3">
    <source>
        <dbReference type="Proteomes" id="UP000632535"/>
    </source>
</evidence>
<feature type="transmembrane region" description="Helical" evidence="1">
    <location>
        <begin position="107"/>
        <end position="129"/>
    </location>
</feature>
<dbReference type="Proteomes" id="UP000632535">
    <property type="component" value="Unassembled WGS sequence"/>
</dbReference>
<name>A0ABQ2B8D3_9MICO</name>
<keyword evidence="3" id="KW-1185">Reference proteome</keyword>
<feature type="transmembrane region" description="Helical" evidence="1">
    <location>
        <begin position="47"/>
        <end position="68"/>
    </location>
</feature>
<keyword evidence="1" id="KW-0472">Membrane</keyword>
<protein>
    <recommendedName>
        <fullName evidence="4">Integral membrane protein</fullName>
    </recommendedName>
</protein>
<proteinExistence type="predicted"/>
<accession>A0ABQ2B8D3</accession>
<dbReference type="EMBL" id="BMDG01000010">
    <property type="protein sequence ID" value="GGI10214.1"/>
    <property type="molecule type" value="Genomic_DNA"/>
</dbReference>
<sequence length="138" mass="14159">MSGRTPPGDRGGAVLRGGFVADGVFKLATAALFAVGARWLATRLDAPAWLVLAAAVTLALCGVVELALARTGDLRRSTRFLVAYDSGWVLVTVAAALLAWSTTPGGGWAWFGYQAVGATALGAVFAVAVRRARATAGR</sequence>